<protein>
    <submittedName>
        <fullName evidence="5">RNA polymerase sigma factor (Sigma-70 family)</fullName>
    </submittedName>
</protein>
<evidence type="ECO:0000313" key="5">
    <source>
        <dbReference type="EMBL" id="MDR6240533.1"/>
    </source>
</evidence>
<name>A0AAE3XR55_9BACT</name>
<dbReference type="Pfam" id="PF04542">
    <property type="entry name" value="Sigma70_r2"/>
    <property type="match status" value="1"/>
</dbReference>
<dbReference type="InterPro" id="IPR039425">
    <property type="entry name" value="RNA_pol_sigma-70-like"/>
</dbReference>
<keyword evidence="1" id="KW-0805">Transcription regulation</keyword>
<dbReference type="EMBL" id="JAVDQD010000005">
    <property type="protein sequence ID" value="MDR6240533.1"/>
    <property type="molecule type" value="Genomic_DNA"/>
</dbReference>
<accession>A0AAE3XR55</accession>
<dbReference type="Proteomes" id="UP001185092">
    <property type="component" value="Unassembled WGS sequence"/>
</dbReference>
<dbReference type="AlphaFoldDB" id="A0AAE3XR55"/>
<dbReference type="InterPro" id="IPR013325">
    <property type="entry name" value="RNA_pol_sigma_r2"/>
</dbReference>
<keyword evidence="6" id="KW-1185">Reference proteome</keyword>
<organism evidence="5 6">
    <name type="scientific">Aureibacter tunicatorum</name>
    <dbReference type="NCBI Taxonomy" id="866807"/>
    <lineage>
        <taxon>Bacteria</taxon>
        <taxon>Pseudomonadati</taxon>
        <taxon>Bacteroidota</taxon>
        <taxon>Cytophagia</taxon>
        <taxon>Cytophagales</taxon>
        <taxon>Persicobacteraceae</taxon>
        <taxon>Aureibacter</taxon>
    </lineage>
</organism>
<reference evidence="5" key="1">
    <citation type="submission" date="2023-07" db="EMBL/GenBank/DDBJ databases">
        <title>Genomic Encyclopedia of Type Strains, Phase IV (KMG-IV): sequencing the most valuable type-strain genomes for metagenomic binning, comparative biology and taxonomic classification.</title>
        <authorList>
            <person name="Goeker M."/>
        </authorList>
    </citation>
    <scope>NUCLEOTIDE SEQUENCE</scope>
    <source>
        <strain evidence="5">DSM 26174</strain>
    </source>
</reference>
<dbReference type="PANTHER" id="PTHR43133:SF46">
    <property type="entry name" value="RNA POLYMERASE SIGMA-70 FACTOR ECF SUBFAMILY"/>
    <property type="match status" value="1"/>
</dbReference>
<dbReference type="SUPFAM" id="SSF88946">
    <property type="entry name" value="Sigma2 domain of RNA polymerase sigma factors"/>
    <property type="match status" value="1"/>
</dbReference>
<comment type="caution">
    <text evidence="5">The sequence shown here is derived from an EMBL/GenBank/DDBJ whole genome shotgun (WGS) entry which is preliminary data.</text>
</comment>
<sequence length="214" mass="25276">MFFKRGKRDRLSYTDQQIIDAVLGRENIDKQIRFIYQEHFQVLKNMILRNGGAKEEAEDVFQESVIILIDSIKSGKFKGKSSLKSFLYGIGRNLWLVSLKEKSRFIVKDVEEDDQIYEMNWNDIVQVNNEENILNKLFNTIGEPCHSLLIAYYYEGLNITELQRKYSDTLANEQVVRNKKSRCLKTLRKRMEDRPEVEGIFRDRLVDITESHVE</sequence>
<keyword evidence="3" id="KW-0804">Transcription</keyword>
<dbReference type="PANTHER" id="PTHR43133">
    <property type="entry name" value="RNA POLYMERASE ECF-TYPE SIGMA FACTO"/>
    <property type="match status" value="1"/>
</dbReference>
<proteinExistence type="predicted"/>
<dbReference type="InterPro" id="IPR007627">
    <property type="entry name" value="RNA_pol_sigma70_r2"/>
</dbReference>
<evidence type="ECO:0000256" key="2">
    <source>
        <dbReference type="ARBA" id="ARBA00023082"/>
    </source>
</evidence>
<evidence type="ECO:0000256" key="1">
    <source>
        <dbReference type="ARBA" id="ARBA00023015"/>
    </source>
</evidence>
<evidence type="ECO:0000313" key="6">
    <source>
        <dbReference type="Proteomes" id="UP001185092"/>
    </source>
</evidence>
<evidence type="ECO:0000259" key="4">
    <source>
        <dbReference type="Pfam" id="PF04542"/>
    </source>
</evidence>
<dbReference type="GO" id="GO:0006352">
    <property type="term" value="P:DNA-templated transcription initiation"/>
    <property type="evidence" value="ECO:0007669"/>
    <property type="project" value="InterPro"/>
</dbReference>
<dbReference type="GO" id="GO:0016987">
    <property type="term" value="F:sigma factor activity"/>
    <property type="evidence" value="ECO:0007669"/>
    <property type="project" value="UniProtKB-KW"/>
</dbReference>
<dbReference type="NCBIfam" id="TIGR02937">
    <property type="entry name" value="sigma70-ECF"/>
    <property type="match status" value="1"/>
</dbReference>
<dbReference type="InterPro" id="IPR014284">
    <property type="entry name" value="RNA_pol_sigma-70_dom"/>
</dbReference>
<gene>
    <name evidence="5" type="ORF">HNQ88_003609</name>
</gene>
<dbReference type="RefSeq" id="WP_309940542.1">
    <property type="nucleotide sequence ID" value="NZ_AP025306.1"/>
</dbReference>
<feature type="domain" description="RNA polymerase sigma-70 region 2" evidence="4">
    <location>
        <begin position="35"/>
        <end position="104"/>
    </location>
</feature>
<dbReference type="Gene3D" id="1.10.1740.10">
    <property type="match status" value="1"/>
</dbReference>
<evidence type="ECO:0000256" key="3">
    <source>
        <dbReference type="ARBA" id="ARBA00023163"/>
    </source>
</evidence>
<keyword evidence="2" id="KW-0731">Sigma factor</keyword>